<dbReference type="PANTHER" id="PTHR45997">
    <property type="entry name" value="DNA LIGASE 4"/>
    <property type="match status" value="1"/>
</dbReference>
<dbReference type="Gene3D" id="1.10.3260.10">
    <property type="entry name" value="DNA ligase, ATP-dependent, N-terminal domain"/>
    <property type="match status" value="1"/>
</dbReference>
<dbReference type="Pfam" id="PF04675">
    <property type="entry name" value="DNA_ligase_A_N"/>
    <property type="match status" value="1"/>
</dbReference>
<dbReference type="EMBL" id="JARVKF010000288">
    <property type="protein sequence ID" value="KAK9419818.1"/>
    <property type="molecule type" value="Genomic_DNA"/>
</dbReference>
<gene>
    <name evidence="8" type="ORF">SUNI508_07067</name>
</gene>
<comment type="caution">
    <text evidence="8">The sequence shown here is derived from an EMBL/GenBank/DDBJ whole genome shotgun (WGS) entry which is preliminary data.</text>
</comment>
<feature type="region of interest" description="Disordered" evidence="6">
    <location>
        <begin position="732"/>
        <end position="862"/>
    </location>
</feature>
<dbReference type="InterPro" id="IPR012340">
    <property type="entry name" value="NA-bd_OB-fold"/>
</dbReference>
<evidence type="ECO:0000256" key="1">
    <source>
        <dbReference type="ARBA" id="ARBA00007572"/>
    </source>
</evidence>
<dbReference type="PROSITE" id="PS50160">
    <property type="entry name" value="DNA_LIGASE_A3"/>
    <property type="match status" value="1"/>
</dbReference>
<keyword evidence="4" id="KW-0067">ATP-binding</keyword>
<evidence type="ECO:0000259" key="7">
    <source>
        <dbReference type="PROSITE" id="PS50160"/>
    </source>
</evidence>
<sequence>MPFPFRYICDLLQRLEDDHHSKGKQKSSSKNIIRRWFHEHRELLDAPSTDAVVILSTLFPEKRADRVYGIKVAKLENIISKAIILGGTRLELLREYKKPGLNKDLADCVEQVLRGAPNPIQKVEVTVEEVDEALHCIATSSRFSSEAVQTSRAGTEKANATELYPFFQRLTARDAKWLTRLILRNFAPVELDGRVVCQAYDPRLPQLLAVRDDFVAAASLLRDRNAAVKPESLIKIGVKVGRQPWHKARSLKHCADMVGKKEVSCEQKIDGEYCQIHIDLSKPSSQQIQIFSKSGRDSTKDRVKVHRAIVDSLKLGQKDCPLKKGCILEGELVIYSNRSHEILPFHEIRKHVSRSGSFLGTTGDVRSKFYEHPMIIYYDILLIDDDSLLNTRQSDRFRRLESLITPREGHAALVQRQMIDFRKRDAAKHLEDVFVKSSLAREEGLVLKPNDPYVDFGSGSKHYASCAIKLKMAYLEGMGDVGDFAVIGASYDATRAKELKIEGLKYTHFFVACLQNPKQAPAETAKPSYIVTNVVTLNEALSKYFKIYCNPPAVPLSENTYSVLDFRGLGTPDRPKDIFPDPPVFDVYSFSFDKPPNSGMWTMRFPQVSKIHLDRSYLDVLSSEKLQEAALNATKAPEMEDSQENSSLLSRIRRADPGRKYADYDSQATASPVSTASATTSMRSTEDDTQEYGIRSPRFGHTPAMLDSKRGLITPPRSTTVNVVSAADAAGNVSANESTDTSSRNRKRTIQAMKDPSPSKKAKIPSKSTTASTTKRKPLGARDANDSQRSTRSTRSRRSESPLPTLGEIETTPPTEGYLPSSVNGSFHTANETPSSPLRRTPRKKKNAEGEPVDSTKDRTPRAVHGCAHVGSESECAFVNYSFLLAPCISNYAWTQDLLRGHGILNFAVDPATWEIPSLSGVSSAKSSPRSRGSIPGWANGEKNTRVRKICLVEVRRPGATDEFMKKIEAAKLTRSNGKRDWVSVYDWRILEDITSMESGVASKGPECWRSRYVGIA</sequence>
<dbReference type="SUPFAM" id="SSF56091">
    <property type="entry name" value="DNA ligase/mRNA capping enzyme, catalytic domain"/>
    <property type="match status" value="1"/>
</dbReference>
<dbReference type="Proteomes" id="UP001408356">
    <property type="component" value="Unassembled WGS sequence"/>
</dbReference>
<evidence type="ECO:0000256" key="3">
    <source>
        <dbReference type="ARBA" id="ARBA00022741"/>
    </source>
</evidence>
<evidence type="ECO:0000256" key="2">
    <source>
        <dbReference type="ARBA" id="ARBA00022598"/>
    </source>
</evidence>
<keyword evidence="3" id="KW-0547">Nucleotide-binding</keyword>
<comment type="similarity">
    <text evidence="1">Belongs to the ATP-dependent DNA ligase family.</text>
</comment>
<feature type="compositionally biased region" description="Polar residues" evidence="6">
    <location>
        <begin position="733"/>
        <end position="742"/>
    </location>
</feature>
<evidence type="ECO:0000256" key="6">
    <source>
        <dbReference type="SAM" id="MobiDB-lite"/>
    </source>
</evidence>
<dbReference type="Pfam" id="PF01068">
    <property type="entry name" value="DNA_ligase_A_M"/>
    <property type="match status" value="1"/>
</dbReference>
<accession>A0ABR2UZI8</accession>
<proteinExistence type="inferred from homology"/>
<dbReference type="InterPro" id="IPR012310">
    <property type="entry name" value="DNA_ligase_ATP-dep_cent"/>
</dbReference>
<evidence type="ECO:0000256" key="5">
    <source>
        <dbReference type="ARBA" id="ARBA00023242"/>
    </source>
</evidence>
<evidence type="ECO:0000313" key="9">
    <source>
        <dbReference type="Proteomes" id="UP001408356"/>
    </source>
</evidence>
<dbReference type="InterPro" id="IPR012308">
    <property type="entry name" value="DNA_ligase_ATP-dep_N"/>
</dbReference>
<dbReference type="Gene3D" id="3.30.470.30">
    <property type="entry name" value="DNA ligase/mRNA capping enzyme"/>
    <property type="match status" value="1"/>
</dbReference>
<dbReference type="Gene3D" id="2.40.50.140">
    <property type="entry name" value="Nucleic acid-binding proteins"/>
    <property type="match status" value="1"/>
</dbReference>
<name>A0ABR2UZI8_9PEZI</name>
<keyword evidence="9" id="KW-1185">Reference proteome</keyword>
<reference evidence="8 9" key="1">
    <citation type="journal article" date="2024" name="J. Plant Pathol.">
        <title>Sequence and assembly of the genome of Seiridium unicorne, isolate CBS 538.82, causal agent of cypress canker disease.</title>
        <authorList>
            <person name="Scali E."/>
            <person name="Rocca G.D."/>
            <person name="Danti R."/>
            <person name="Garbelotto M."/>
            <person name="Barberini S."/>
            <person name="Baroncelli R."/>
            <person name="Emiliani G."/>
        </authorList>
    </citation>
    <scope>NUCLEOTIDE SEQUENCE [LARGE SCALE GENOMIC DNA]</scope>
    <source>
        <strain evidence="8 9">BM-138-508</strain>
    </source>
</reference>
<evidence type="ECO:0000313" key="8">
    <source>
        <dbReference type="EMBL" id="KAK9419818.1"/>
    </source>
</evidence>
<feature type="compositionally biased region" description="Low complexity" evidence="6">
    <location>
        <begin position="920"/>
        <end position="934"/>
    </location>
</feature>
<dbReference type="InterPro" id="IPR036599">
    <property type="entry name" value="DNA_ligase_N_sf"/>
</dbReference>
<feature type="region of interest" description="Disordered" evidence="6">
    <location>
        <begin position="659"/>
        <end position="716"/>
    </location>
</feature>
<evidence type="ECO:0000256" key="4">
    <source>
        <dbReference type="ARBA" id="ARBA00022840"/>
    </source>
</evidence>
<feature type="compositionally biased region" description="Low complexity" evidence="6">
    <location>
        <begin position="668"/>
        <end position="683"/>
    </location>
</feature>
<feature type="region of interest" description="Disordered" evidence="6">
    <location>
        <begin position="920"/>
        <end position="940"/>
    </location>
</feature>
<dbReference type="InterPro" id="IPR029710">
    <property type="entry name" value="LIG4"/>
</dbReference>
<keyword evidence="2" id="KW-0436">Ligase</keyword>
<keyword evidence="5" id="KW-0539">Nucleus</keyword>
<dbReference type="PANTHER" id="PTHR45997:SF2">
    <property type="entry name" value="ATP DEPENDENT DNA LIGASE DOMAIN PROTEIN (AFU_ORTHOLOGUE AFUA_5G02430)"/>
    <property type="match status" value="1"/>
</dbReference>
<feature type="compositionally biased region" description="Polar residues" evidence="6">
    <location>
        <begin position="821"/>
        <end position="838"/>
    </location>
</feature>
<feature type="domain" description="ATP-dependent DNA ligase family profile" evidence="7">
    <location>
        <begin position="375"/>
        <end position="515"/>
    </location>
</feature>
<organism evidence="8 9">
    <name type="scientific">Seiridium unicorne</name>
    <dbReference type="NCBI Taxonomy" id="138068"/>
    <lineage>
        <taxon>Eukaryota</taxon>
        <taxon>Fungi</taxon>
        <taxon>Dikarya</taxon>
        <taxon>Ascomycota</taxon>
        <taxon>Pezizomycotina</taxon>
        <taxon>Sordariomycetes</taxon>
        <taxon>Xylariomycetidae</taxon>
        <taxon>Amphisphaeriales</taxon>
        <taxon>Sporocadaceae</taxon>
        <taxon>Seiridium</taxon>
    </lineage>
</organism>
<protein>
    <recommendedName>
        <fullName evidence="7">ATP-dependent DNA ligase family profile domain-containing protein</fullName>
    </recommendedName>
</protein>